<evidence type="ECO:0000313" key="2">
    <source>
        <dbReference type="EMBL" id="MXU82322.1"/>
    </source>
</evidence>
<name>A0A6B0TQZ7_IXORI</name>
<evidence type="ECO:0000256" key="1">
    <source>
        <dbReference type="SAM" id="SignalP"/>
    </source>
</evidence>
<keyword evidence="1" id="KW-0732">Signal</keyword>
<accession>A0A6B0TQZ7</accession>
<sequence>MRALIICTLLLLHGMMCLAALGFTSSGLPPIPKCKEPCTGRKNECPTQCKHCRPFYNKKGKVCATGYG</sequence>
<proteinExistence type="predicted"/>
<feature type="signal peptide" evidence="1">
    <location>
        <begin position="1"/>
        <end position="19"/>
    </location>
</feature>
<dbReference type="EMBL" id="GIFC01000239">
    <property type="protein sequence ID" value="MXU82322.1"/>
    <property type="molecule type" value="Transcribed_RNA"/>
</dbReference>
<protein>
    <submittedName>
        <fullName evidence="2">Putative 5.3 kDa protein</fullName>
    </submittedName>
</protein>
<organism evidence="2">
    <name type="scientific">Ixodes ricinus</name>
    <name type="common">Common tick</name>
    <name type="synonym">Acarus ricinus</name>
    <dbReference type="NCBI Taxonomy" id="34613"/>
    <lineage>
        <taxon>Eukaryota</taxon>
        <taxon>Metazoa</taxon>
        <taxon>Ecdysozoa</taxon>
        <taxon>Arthropoda</taxon>
        <taxon>Chelicerata</taxon>
        <taxon>Arachnida</taxon>
        <taxon>Acari</taxon>
        <taxon>Parasitiformes</taxon>
        <taxon>Ixodida</taxon>
        <taxon>Ixodoidea</taxon>
        <taxon>Ixodidae</taxon>
        <taxon>Ixodinae</taxon>
        <taxon>Ixodes</taxon>
    </lineage>
</organism>
<dbReference type="AlphaFoldDB" id="A0A6B0TQZ7"/>
<feature type="chain" id="PRO_5025366657" evidence="1">
    <location>
        <begin position="20"/>
        <end position="68"/>
    </location>
</feature>
<reference evidence="2" key="1">
    <citation type="submission" date="2019-12" db="EMBL/GenBank/DDBJ databases">
        <title>An insight into the sialome of adult female Ixodes ricinus ticks feeding for 6 days.</title>
        <authorList>
            <person name="Perner J."/>
            <person name="Ribeiro J.M.C."/>
        </authorList>
    </citation>
    <scope>NUCLEOTIDE SEQUENCE</scope>
    <source>
        <strain evidence="2">Semi-engorged</strain>
        <tissue evidence="2">Salivary glands</tissue>
    </source>
</reference>